<dbReference type="EMBL" id="WOCE01000025">
    <property type="protein sequence ID" value="KAE9584865.1"/>
    <property type="molecule type" value="Genomic_DNA"/>
</dbReference>
<dbReference type="Gene3D" id="3.30.40.10">
    <property type="entry name" value="Zinc/RING finger domain, C3HC4 (zinc finger)"/>
    <property type="match status" value="1"/>
</dbReference>
<keyword evidence="3" id="KW-0479">Metal-binding</keyword>
<dbReference type="InterPro" id="IPR001841">
    <property type="entry name" value="Znf_RING"/>
</dbReference>
<keyword evidence="7" id="KW-0012">Acyltransferase</keyword>
<dbReference type="AlphaFoldDB" id="A0A6A4MYD8"/>
<gene>
    <name evidence="7" type="ORF">Lalb_Chr25g0282951</name>
</gene>
<dbReference type="EC" id="2.3.2.27" evidence="2"/>
<sequence length="231" mass="26312">MDEYFCDAYPDPYTIDLVSENPSSPKDQCFNVEIKYTETHVLNARKFETFEESKYHSFKNISKDEMMQETVILGCLSSISVPKDAHKIMVAKILECARGMTLRTHKENRVLYMRVDITITLATKDCDDIDNDNDDSDDDDYDDNDNDEDEELGFVPASNSSIEGLETINEEEGCVNCGKCAICFEDIDVVSVGMPCLHKFHKNCIVDWLKISGFCPLCRFLMPTEEGEKDC</sequence>
<protein>
    <recommendedName>
        <fullName evidence="2">RING-type E3 ubiquitin transferase</fullName>
        <ecNumber evidence="2">2.3.2.27</ecNumber>
    </recommendedName>
</protein>
<dbReference type="Proteomes" id="UP000447434">
    <property type="component" value="Chromosome 25"/>
</dbReference>
<evidence type="ECO:0000256" key="3">
    <source>
        <dbReference type="ARBA" id="ARBA00022723"/>
    </source>
</evidence>
<dbReference type="OrthoDB" id="1412060at2759"/>
<dbReference type="GO" id="GO:0061630">
    <property type="term" value="F:ubiquitin protein ligase activity"/>
    <property type="evidence" value="ECO:0007669"/>
    <property type="project" value="UniProtKB-EC"/>
</dbReference>
<dbReference type="InterPro" id="IPR013083">
    <property type="entry name" value="Znf_RING/FYVE/PHD"/>
</dbReference>
<keyword evidence="4" id="KW-0863">Zinc-finger</keyword>
<organism evidence="7 8">
    <name type="scientific">Lupinus albus</name>
    <name type="common">White lupine</name>
    <name type="synonym">Lupinus termis</name>
    <dbReference type="NCBI Taxonomy" id="3870"/>
    <lineage>
        <taxon>Eukaryota</taxon>
        <taxon>Viridiplantae</taxon>
        <taxon>Streptophyta</taxon>
        <taxon>Embryophyta</taxon>
        <taxon>Tracheophyta</taxon>
        <taxon>Spermatophyta</taxon>
        <taxon>Magnoliopsida</taxon>
        <taxon>eudicotyledons</taxon>
        <taxon>Gunneridae</taxon>
        <taxon>Pentapetalae</taxon>
        <taxon>rosids</taxon>
        <taxon>fabids</taxon>
        <taxon>Fabales</taxon>
        <taxon>Fabaceae</taxon>
        <taxon>Papilionoideae</taxon>
        <taxon>50 kb inversion clade</taxon>
        <taxon>genistoids sensu lato</taxon>
        <taxon>core genistoids</taxon>
        <taxon>Genisteae</taxon>
        <taxon>Lupinus</taxon>
    </lineage>
</organism>
<reference evidence="8" key="1">
    <citation type="journal article" date="2020" name="Nat. Commun.">
        <title>Genome sequence of the cluster root forming white lupin.</title>
        <authorList>
            <person name="Hufnagel B."/>
            <person name="Marques A."/>
            <person name="Soriano A."/>
            <person name="Marques L."/>
            <person name="Divol F."/>
            <person name="Doumas P."/>
            <person name="Sallet E."/>
            <person name="Mancinotti D."/>
            <person name="Carrere S."/>
            <person name="Marande W."/>
            <person name="Arribat S."/>
            <person name="Keller J."/>
            <person name="Huneau C."/>
            <person name="Blein T."/>
            <person name="Aime D."/>
            <person name="Laguerre M."/>
            <person name="Taylor J."/>
            <person name="Schubert V."/>
            <person name="Nelson M."/>
            <person name="Geu-Flores F."/>
            <person name="Crespi M."/>
            <person name="Gallardo-Guerrero K."/>
            <person name="Delaux P.-M."/>
            <person name="Salse J."/>
            <person name="Berges H."/>
            <person name="Guyot R."/>
            <person name="Gouzy J."/>
            <person name="Peret B."/>
        </authorList>
    </citation>
    <scope>NUCLEOTIDE SEQUENCE [LARGE SCALE GENOMIC DNA]</scope>
    <source>
        <strain evidence="8">cv. Amiga</strain>
    </source>
</reference>
<dbReference type="GO" id="GO:0008270">
    <property type="term" value="F:zinc ion binding"/>
    <property type="evidence" value="ECO:0007669"/>
    <property type="project" value="UniProtKB-KW"/>
</dbReference>
<keyword evidence="5" id="KW-0862">Zinc</keyword>
<keyword evidence="8" id="KW-1185">Reference proteome</keyword>
<dbReference type="PROSITE" id="PS50089">
    <property type="entry name" value="ZF_RING_2"/>
    <property type="match status" value="1"/>
</dbReference>
<evidence type="ECO:0000256" key="1">
    <source>
        <dbReference type="ARBA" id="ARBA00000900"/>
    </source>
</evidence>
<evidence type="ECO:0000256" key="5">
    <source>
        <dbReference type="ARBA" id="ARBA00022833"/>
    </source>
</evidence>
<accession>A0A6A4MYD8</accession>
<name>A0A6A4MYD8_LUPAL</name>
<comment type="catalytic activity">
    <reaction evidence="1">
        <text>S-ubiquitinyl-[E2 ubiquitin-conjugating enzyme]-L-cysteine + [acceptor protein]-L-lysine = [E2 ubiquitin-conjugating enzyme]-L-cysteine + N(6)-ubiquitinyl-[acceptor protein]-L-lysine.</text>
        <dbReference type="EC" id="2.3.2.27"/>
    </reaction>
</comment>
<feature type="domain" description="RING-type" evidence="6">
    <location>
        <begin position="180"/>
        <end position="219"/>
    </location>
</feature>
<dbReference type="PANTHER" id="PTHR15710">
    <property type="entry name" value="E3 UBIQUITIN-PROTEIN LIGASE PRAJA"/>
    <property type="match status" value="1"/>
</dbReference>
<evidence type="ECO:0000313" key="8">
    <source>
        <dbReference type="Proteomes" id="UP000447434"/>
    </source>
</evidence>
<evidence type="ECO:0000256" key="4">
    <source>
        <dbReference type="ARBA" id="ARBA00022771"/>
    </source>
</evidence>
<evidence type="ECO:0000313" key="7">
    <source>
        <dbReference type="EMBL" id="KAE9584865.1"/>
    </source>
</evidence>
<proteinExistence type="predicted"/>
<dbReference type="SUPFAM" id="SSF57850">
    <property type="entry name" value="RING/U-box"/>
    <property type="match status" value="1"/>
</dbReference>
<dbReference type="Pfam" id="PF13639">
    <property type="entry name" value="zf-RING_2"/>
    <property type="match status" value="1"/>
</dbReference>
<dbReference type="SMART" id="SM00184">
    <property type="entry name" value="RING"/>
    <property type="match status" value="1"/>
</dbReference>
<evidence type="ECO:0000259" key="6">
    <source>
        <dbReference type="PROSITE" id="PS50089"/>
    </source>
</evidence>
<keyword evidence="7" id="KW-0808">Transferase</keyword>
<evidence type="ECO:0000256" key="2">
    <source>
        <dbReference type="ARBA" id="ARBA00012483"/>
    </source>
</evidence>
<comment type="caution">
    <text evidence="7">The sequence shown here is derived from an EMBL/GenBank/DDBJ whole genome shotgun (WGS) entry which is preliminary data.</text>
</comment>